<dbReference type="EMBL" id="LVJN01000015">
    <property type="protein sequence ID" value="OSM06876.1"/>
    <property type="molecule type" value="Genomic_DNA"/>
</dbReference>
<proteinExistence type="predicted"/>
<comment type="caution">
    <text evidence="2">The sequence shown here is derived from an EMBL/GenBank/DDBJ whole genome shotgun (WGS) entry which is preliminary data.</text>
</comment>
<evidence type="ECO:0000313" key="2">
    <source>
        <dbReference type="EMBL" id="OSM06876.1"/>
    </source>
</evidence>
<feature type="transmembrane region" description="Helical" evidence="1">
    <location>
        <begin position="255"/>
        <end position="276"/>
    </location>
</feature>
<reference evidence="2 3" key="1">
    <citation type="journal article" date="2016" name="BMC Genomics">
        <title>Combined genomic and structural analyses of a cultured magnetotactic bacterium reveals its niche adaptation to a dynamic environment.</title>
        <authorList>
            <person name="Araujo A.C."/>
            <person name="Morillo V."/>
            <person name="Cypriano J."/>
            <person name="Teixeira L.C."/>
            <person name="Leao P."/>
            <person name="Lyra S."/>
            <person name="Almeida L.G."/>
            <person name="Bazylinski D.A."/>
            <person name="Vasconcellos A.T."/>
            <person name="Abreu F."/>
            <person name="Lins U."/>
        </authorList>
    </citation>
    <scope>NUCLEOTIDE SEQUENCE [LARGE SCALE GENOMIC DNA]</scope>
    <source>
        <strain evidence="2 3">IT-1</strain>
    </source>
</reference>
<accession>A0A1Y2K8U7</accession>
<gene>
    <name evidence="2" type="ORF">MAIT1_00246</name>
</gene>
<sequence>MNHALAAPISNRSLTLLALSMLVATLAIELFSNGFYLPNWDLAGNILGMERVYFGNAQYGKDILGPGLPLEFMAHYPSTVLAKWLGLDIMLANRLFVGMLQLLAWVTLLPFLLRLAAGRASGVWLLSIAYLLSFELLVGFDYGQRDHLFILLAFPAVGHWILREFDQPASPSTRILAFALAGFGCAVKPFYLLLPLVLLITAMIRQRSWRTLLRPEELTFTGVVAFCYVGFSLLHPDWYDQFFEMKDLYGALTSSPWWVITFSGQLYIFWAVLTALNEALLPAEDKPIFRILLLAALTCAVILVIQRRGWLYHWIPMASLMFFTFAAMALSWFRQPRNAVVWRRVIAVVAILALAWQHPAISRWRTATQLQFWLGNYALRVADATRPYLHPKDRVVYLTFSMPTAMTLSGMLGKPPNLQALPHLFEFAGVFNLLSRGDTERGEHYWDQVMGRWRHSIIDQRPEAILVDRKIKDHDLLSAKLDILEFFLRDEAIAKALRNYRQVDFPELKWSLLLLRDENEAAASLLLRKDDAVRAIPLDTDEPPQKE</sequence>
<dbReference type="OrthoDB" id="6196188at2"/>
<feature type="transmembrane region" description="Helical" evidence="1">
    <location>
        <begin position="95"/>
        <end position="117"/>
    </location>
</feature>
<keyword evidence="1" id="KW-0812">Transmembrane</keyword>
<feature type="transmembrane region" description="Helical" evidence="1">
    <location>
        <begin position="147"/>
        <end position="163"/>
    </location>
</feature>
<dbReference type="RefSeq" id="WP_085440649.1">
    <property type="nucleotide sequence ID" value="NZ_LVJN01000015.1"/>
</dbReference>
<keyword evidence="1" id="KW-1133">Transmembrane helix</keyword>
<protein>
    <submittedName>
        <fullName evidence="2">Putative membrane spanning protein</fullName>
    </submittedName>
</protein>
<dbReference type="AlphaFoldDB" id="A0A1Y2K8U7"/>
<feature type="transmembrane region" description="Helical" evidence="1">
    <location>
        <begin position="340"/>
        <end position="356"/>
    </location>
</feature>
<dbReference type="Proteomes" id="UP000194003">
    <property type="component" value="Unassembled WGS sequence"/>
</dbReference>
<feature type="transmembrane region" description="Helical" evidence="1">
    <location>
        <begin position="12"/>
        <end position="31"/>
    </location>
</feature>
<keyword evidence="3" id="KW-1185">Reference proteome</keyword>
<feature type="transmembrane region" description="Helical" evidence="1">
    <location>
        <begin position="311"/>
        <end position="333"/>
    </location>
</feature>
<feature type="transmembrane region" description="Helical" evidence="1">
    <location>
        <begin position="218"/>
        <end position="235"/>
    </location>
</feature>
<keyword evidence="1" id="KW-0472">Membrane</keyword>
<feature type="transmembrane region" description="Helical" evidence="1">
    <location>
        <begin position="175"/>
        <end position="198"/>
    </location>
</feature>
<evidence type="ECO:0000256" key="1">
    <source>
        <dbReference type="SAM" id="Phobius"/>
    </source>
</evidence>
<evidence type="ECO:0000313" key="3">
    <source>
        <dbReference type="Proteomes" id="UP000194003"/>
    </source>
</evidence>
<feature type="transmembrane region" description="Helical" evidence="1">
    <location>
        <begin position="123"/>
        <end position="140"/>
    </location>
</feature>
<name>A0A1Y2K8U7_9PROT</name>
<organism evidence="2 3">
    <name type="scientific">Magnetofaba australis IT-1</name>
    <dbReference type="NCBI Taxonomy" id="1434232"/>
    <lineage>
        <taxon>Bacteria</taxon>
        <taxon>Pseudomonadati</taxon>
        <taxon>Pseudomonadota</taxon>
        <taxon>Magnetococcia</taxon>
        <taxon>Magnetococcales</taxon>
        <taxon>Magnetococcaceae</taxon>
        <taxon>Magnetofaba</taxon>
    </lineage>
</organism>
<dbReference type="STRING" id="1434232.MAIT1_00246"/>
<feature type="transmembrane region" description="Helical" evidence="1">
    <location>
        <begin position="288"/>
        <end position="305"/>
    </location>
</feature>